<keyword evidence="1" id="KW-0732">Signal</keyword>
<sequence>MRKLVFALLLLCSALFATAQEWQWSVQLKGFISSETGKEPTAFLWIPSDCHQLRAVMVGKHNMSEETLFEMPRFREALSRMGIGLVWITPGIDQQWDVTKGTQEIFNRMMNDLAEVSGYSELEHIPVVPVGHSAMATYPWNFAAWNPERTLAVISLHGDAPRTNLCGYGGENLEWGRTRNIDGIPGLMIEGEYEWWEARVNPALAFRMMYPESCISFLCDTGRGHFDVAGQTADYIALFLRKALEYRLSGHPSLNEPVRLKKLNPKEGWLAERWRPEQKDRAKAAPYRDYKGDKHDAFWYFDKEMAGLTEARYAKYKGKQMQYLGFMQRGRLVKYDAGQHAGVIAAFRPEADGLTFHVKGVYTDSLRSSLIKEHAHGGIEVTRICGPVAKVNDTTFTVRFYRMGMDNPKRTGDIWLLVANEGDSRYKSAVQQFNIRIPYRNTEGKRQYILFPGIEDVREGVESVSLEAVSDCGLPIYYYVKEGPAELQDNRLVFTKIPPRSKFPVKVTVVAWQYGIAGQVQTAEPVERSFFITK</sequence>
<evidence type="ECO:0000313" key="3">
    <source>
        <dbReference type="EMBL" id="TDA73554.1"/>
    </source>
</evidence>
<comment type="caution">
    <text evidence="2">The sequence shown here is derived from an EMBL/GenBank/DDBJ whole genome shotgun (WGS) entry which is preliminary data.</text>
</comment>
<feature type="signal peptide" evidence="1">
    <location>
        <begin position="1"/>
        <end position="19"/>
    </location>
</feature>
<dbReference type="AlphaFoldDB" id="A0A412Z524"/>
<feature type="chain" id="PRO_5036349275" description="Alpha/beta hydrolase" evidence="1">
    <location>
        <begin position="20"/>
        <end position="534"/>
    </location>
</feature>
<gene>
    <name evidence="2" type="ORF">DWW04_13610</name>
    <name evidence="3" type="ORF">E1I98_19660</name>
</gene>
<accession>A0A412Z524</accession>
<name>A0A412Z524_9BACT</name>
<dbReference type="InterPro" id="IPR029058">
    <property type="entry name" value="AB_hydrolase_fold"/>
</dbReference>
<dbReference type="Proteomes" id="UP000283678">
    <property type="component" value="Unassembled WGS sequence"/>
</dbReference>
<reference evidence="3 5" key="2">
    <citation type="journal article" date="2019" name="Nat. Microbiol.">
        <title>Genomic variation and strain-specific functional adaptation in the human gut microbiome during early life.</title>
        <authorList>
            <person name="Vatanen T."/>
            <person name="Plichta D.R."/>
            <person name="Somani J."/>
            <person name="Munch P.C."/>
            <person name="Arthur T.D."/>
            <person name="Hall A.B."/>
            <person name="Rudolf S."/>
            <person name="Oakeley E.J."/>
            <person name="Ke X."/>
            <person name="Young R.A."/>
            <person name="Haiser H.J."/>
            <person name="Kolde R."/>
            <person name="Yassour M."/>
            <person name="Luopajarvi K."/>
            <person name="Siljander H."/>
            <person name="Virtanen S.M."/>
            <person name="Ilonen J."/>
            <person name="Uibo R."/>
            <person name="Tillmann V."/>
            <person name="Mokurov S."/>
            <person name="Dorshakova N."/>
            <person name="Porter J.A."/>
            <person name="McHardy A.C."/>
            <person name="Lahdesmaki H."/>
            <person name="Vlamakis H."/>
            <person name="Huttenhower C."/>
            <person name="Knip M."/>
            <person name="Xavier R.J."/>
        </authorList>
    </citation>
    <scope>NUCLEOTIDE SEQUENCE [LARGE SCALE GENOMIC DNA]</scope>
    <source>
        <strain evidence="3 5">RJX1047</strain>
    </source>
</reference>
<evidence type="ECO:0000313" key="2">
    <source>
        <dbReference type="EMBL" id="RGV75031.1"/>
    </source>
</evidence>
<evidence type="ECO:0000313" key="5">
    <source>
        <dbReference type="Proteomes" id="UP000294527"/>
    </source>
</evidence>
<protein>
    <recommendedName>
        <fullName evidence="6">Alpha/beta hydrolase</fullName>
    </recommendedName>
</protein>
<dbReference type="Proteomes" id="UP000294527">
    <property type="component" value="Unassembled WGS sequence"/>
</dbReference>
<dbReference type="EMBL" id="SLTU01000002">
    <property type="protein sequence ID" value="TDA73554.1"/>
    <property type="molecule type" value="Genomic_DNA"/>
</dbReference>
<evidence type="ECO:0000256" key="1">
    <source>
        <dbReference type="SAM" id="SignalP"/>
    </source>
</evidence>
<evidence type="ECO:0008006" key="6">
    <source>
        <dbReference type="Google" id="ProtNLM"/>
    </source>
</evidence>
<proteinExistence type="predicted"/>
<evidence type="ECO:0000313" key="4">
    <source>
        <dbReference type="Proteomes" id="UP000283678"/>
    </source>
</evidence>
<organism evidence="2 4">
    <name type="scientific">Phocaeicola dorei</name>
    <dbReference type="NCBI Taxonomy" id="357276"/>
    <lineage>
        <taxon>Bacteria</taxon>
        <taxon>Pseudomonadati</taxon>
        <taxon>Bacteroidota</taxon>
        <taxon>Bacteroidia</taxon>
        <taxon>Bacteroidales</taxon>
        <taxon>Bacteroidaceae</taxon>
        <taxon>Phocaeicola</taxon>
    </lineage>
</organism>
<dbReference type="EMBL" id="QRZL01000013">
    <property type="protein sequence ID" value="RGV75031.1"/>
    <property type="molecule type" value="Genomic_DNA"/>
</dbReference>
<dbReference type="SUPFAM" id="SSF53474">
    <property type="entry name" value="alpha/beta-Hydrolases"/>
    <property type="match status" value="1"/>
</dbReference>
<reference evidence="2 4" key="1">
    <citation type="submission" date="2018-08" db="EMBL/GenBank/DDBJ databases">
        <title>A genome reference for cultivated species of the human gut microbiota.</title>
        <authorList>
            <person name="Zou Y."/>
            <person name="Xue W."/>
            <person name="Luo G."/>
        </authorList>
    </citation>
    <scope>NUCLEOTIDE SEQUENCE [LARGE SCALE GENOMIC DNA]</scope>
    <source>
        <strain evidence="2 4">AF14-1AC</strain>
    </source>
</reference>
<dbReference type="RefSeq" id="WP_118429204.1">
    <property type="nucleotide sequence ID" value="NZ_CAXSRD010000003.1"/>
</dbReference>